<organism evidence="3 4">
    <name type="scientific">Yimella lutea</name>
    <dbReference type="NCBI Taxonomy" id="587872"/>
    <lineage>
        <taxon>Bacteria</taxon>
        <taxon>Bacillati</taxon>
        <taxon>Actinomycetota</taxon>
        <taxon>Actinomycetes</taxon>
        <taxon>Micrococcales</taxon>
        <taxon>Dermacoccaceae</taxon>
        <taxon>Yimella</taxon>
    </lineage>
</organism>
<accession>A0A542EKU2</accession>
<sequence length="267" mass="29093">MQVSKRKKIVYAVVGTSLMAGTAVGGHAAVSHAEGSKIRTGTVMTKSDPLSVRSGPSTDEARVGSLKKGAKVKITCRTKGQWVKGTRSTTNWWDKIGPGKYVSHAYIKTNLWIPVCKGSGSTNGSLPKAPRNNPHPSAMSQAPNLTERAAHVRKEMAKAFPGIQCDVSAYRPGQKSDHNSGNAIDCFPGRFGVFPKGATKKEGDQAAAWLRKYAGKLDVQYVIWQNKIWNKKPGLNEKGWREHRHAGQVTLGHYDHLHISVTAPVQY</sequence>
<feature type="domain" description="SH3b" evidence="2">
    <location>
        <begin position="38"/>
        <end position="111"/>
    </location>
</feature>
<dbReference type="SMART" id="SM00287">
    <property type="entry name" value="SH3b"/>
    <property type="match status" value="1"/>
</dbReference>
<evidence type="ECO:0000259" key="2">
    <source>
        <dbReference type="PROSITE" id="PS51781"/>
    </source>
</evidence>
<dbReference type="EMBL" id="VFMO01000001">
    <property type="protein sequence ID" value="TQJ15874.1"/>
    <property type="molecule type" value="Genomic_DNA"/>
</dbReference>
<keyword evidence="1" id="KW-0732">Signal</keyword>
<protein>
    <submittedName>
        <fullName evidence="3">SH3 domain-containing protein</fullName>
    </submittedName>
</protein>
<dbReference type="Pfam" id="PF26571">
    <property type="entry name" value="VldE"/>
    <property type="match status" value="1"/>
</dbReference>
<comment type="caution">
    <text evidence="3">The sequence shown here is derived from an EMBL/GenBank/DDBJ whole genome shotgun (WGS) entry which is preliminary data.</text>
</comment>
<evidence type="ECO:0000313" key="3">
    <source>
        <dbReference type="EMBL" id="TQJ15874.1"/>
    </source>
</evidence>
<reference evidence="3 4" key="1">
    <citation type="submission" date="2019-06" db="EMBL/GenBank/DDBJ databases">
        <title>Sequencing the genomes of 1000 actinobacteria strains.</title>
        <authorList>
            <person name="Klenk H.-P."/>
        </authorList>
    </citation>
    <scope>NUCLEOTIDE SEQUENCE [LARGE SCALE GENOMIC DNA]</scope>
    <source>
        <strain evidence="3 4">DSM 19828</strain>
    </source>
</reference>
<dbReference type="Pfam" id="PF08239">
    <property type="entry name" value="SH3_3"/>
    <property type="match status" value="1"/>
</dbReference>
<proteinExistence type="predicted"/>
<dbReference type="Proteomes" id="UP000320806">
    <property type="component" value="Unassembled WGS sequence"/>
</dbReference>
<evidence type="ECO:0000256" key="1">
    <source>
        <dbReference type="SAM" id="SignalP"/>
    </source>
</evidence>
<dbReference type="OrthoDB" id="2989771at2"/>
<dbReference type="RefSeq" id="WP_141929306.1">
    <property type="nucleotide sequence ID" value="NZ_BAABCI010000023.1"/>
</dbReference>
<dbReference type="InterPro" id="IPR003646">
    <property type="entry name" value="SH3-like_bac-type"/>
</dbReference>
<evidence type="ECO:0000313" key="4">
    <source>
        <dbReference type="Proteomes" id="UP000320806"/>
    </source>
</evidence>
<feature type="signal peptide" evidence="1">
    <location>
        <begin position="1"/>
        <end position="28"/>
    </location>
</feature>
<dbReference type="InterPro" id="IPR058593">
    <property type="entry name" value="ARB_07466-like_C"/>
</dbReference>
<dbReference type="PROSITE" id="PS51781">
    <property type="entry name" value="SH3B"/>
    <property type="match status" value="1"/>
</dbReference>
<dbReference type="Gene3D" id="2.30.30.40">
    <property type="entry name" value="SH3 Domains"/>
    <property type="match status" value="1"/>
</dbReference>
<gene>
    <name evidence="3" type="ORF">FB459_3451</name>
</gene>
<feature type="chain" id="PRO_5022101997" evidence="1">
    <location>
        <begin position="29"/>
        <end position="267"/>
    </location>
</feature>
<name>A0A542EKU2_9MICO</name>
<dbReference type="AlphaFoldDB" id="A0A542EKU2"/>
<keyword evidence="4" id="KW-1185">Reference proteome</keyword>